<evidence type="ECO:0008006" key="3">
    <source>
        <dbReference type="Google" id="ProtNLM"/>
    </source>
</evidence>
<gene>
    <name evidence="1" type="ORF">HU200_006937</name>
</gene>
<dbReference type="Proteomes" id="UP000636709">
    <property type="component" value="Unassembled WGS sequence"/>
</dbReference>
<evidence type="ECO:0000313" key="1">
    <source>
        <dbReference type="EMBL" id="KAF8769083.1"/>
    </source>
</evidence>
<accession>A0A835KRL6</accession>
<name>A0A835KRL6_9POAL</name>
<sequence>MWSSLHQCASAEEVEALACREGVRLAAEWVRWPTILECEVKNVRRECNRVAHELAQLAKRSVHSTVWRENAPAYINELLLEDCKLISR</sequence>
<dbReference type="EMBL" id="JACEFO010000463">
    <property type="protein sequence ID" value="KAF8769083.1"/>
    <property type="molecule type" value="Genomic_DNA"/>
</dbReference>
<dbReference type="AlphaFoldDB" id="A0A835KRL6"/>
<organism evidence="1 2">
    <name type="scientific">Digitaria exilis</name>
    <dbReference type="NCBI Taxonomy" id="1010633"/>
    <lineage>
        <taxon>Eukaryota</taxon>
        <taxon>Viridiplantae</taxon>
        <taxon>Streptophyta</taxon>
        <taxon>Embryophyta</taxon>
        <taxon>Tracheophyta</taxon>
        <taxon>Spermatophyta</taxon>
        <taxon>Magnoliopsida</taxon>
        <taxon>Liliopsida</taxon>
        <taxon>Poales</taxon>
        <taxon>Poaceae</taxon>
        <taxon>PACMAD clade</taxon>
        <taxon>Panicoideae</taxon>
        <taxon>Panicodae</taxon>
        <taxon>Paniceae</taxon>
        <taxon>Anthephorinae</taxon>
        <taxon>Digitaria</taxon>
    </lineage>
</organism>
<protein>
    <recommendedName>
        <fullName evidence="3">RNase H type-1 domain-containing protein</fullName>
    </recommendedName>
</protein>
<proteinExistence type="predicted"/>
<evidence type="ECO:0000313" key="2">
    <source>
        <dbReference type="Proteomes" id="UP000636709"/>
    </source>
</evidence>
<reference evidence="1" key="1">
    <citation type="submission" date="2020-07" db="EMBL/GenBank/DDBJ databases">
        <title>Genome sequence and genetic diversity analysis of an under-domesticated orphan crop, white fonio (Digitaria exilis).</title>
        <authorList>
            <person name="Bennetzen J.L."/>
            <person name="Chen S."/>
            <person name="Ma X."/>
            <person name="Wang X."/>
            <person name="Yssel A.E.J."/>
            <person name="Chaluvadi S.R."/>
            <person name="Johnson M."/>
            <person name="Gangashetty P."/>
            <person name="Hamidou F."/>
            <person name="Sanogo M.D."/>
            <person name="Zwaenepoel A."/>
            <person name="Wallace J."/>
            <person name="Van De Peer Y."/>
            <person name="Van Deynze A."/>
        </authorList>
    </citation>
    <scope>NUCLEOTIDE SEQUENCE</scope>
    <source>
        <tissue evidence="1">Leaves</tissue>
    </source>
</reference>
<comment type="caution">
    <text evidence="1">The sequence shown here is derived from an EMBL/GenBank/DDBJ whole genome shotgun (WGS) entry which is preliminary data.</text>
</comment>
<keyword evidence="2" id="KW-1185">Reference proteome</keyword>
<dbReference type="OrthoDB" id="690769at2759"/>